<dbReference type="Gene3D" id="4.10.410.60">
    <property type="match status" value="1"/>
</dbReference>
<dbReference type="Proteomes" id="UP001438707">
    <property type="component" value="Unassembled WGS sequence"/>
</dbReference>
<dbReference type="InterPro" id="IPR037229">
    <property type="entry name" value="Ribosomal_bL35_sf"/>
</dbReference>
<dbReference type="PRINTS" id="PR00064">
    <property type="entry name" value="RIBOSOMALL35"/>
</dbReference>
<keyword evidence="2 4" id="KW-0689">Ribosomal protein</keyword>
<comment type="similarity">
    <text evidence="1 4">Belongs to the bacterial ribosomal protein bL35 family.</text>
</comment>
<keyword evidence="6" id="KW-1185">Reference proteome</keyword>
<dbReference type="Pfam" id="PF01632">
    <property type="entry name" value="Ribosomal_L35p"/>
    <property type="match status" value="1"/>
</dbReference>
<accession>A0AAW1SGE7</accession>
<dbReference type="InterPro" id="IPR021137">
    <property type="entry name" value="Ribosomal_bL35-like"/>
</dbReference>
<dbReference type="EMBL" id="JALJOS010000001">
    <property type="protein sequence ID" value="KAK9844548.1"/>
    <property type="molecule type" value="Genomic_DNA"/>
</dbReference>
<dbReference type="GO" id="GO:1990904">
    <property type="term" value="C:ribonucleoprotein complex"/>
    <property type="evidence" value="ECO:0007669"/>
    <property type="project" value="UniProtKB-KW"/>
</dbReference>
<evidence type="ECO:0000256" key="1">
    <source>
        <dbReference type="ARBA" id="ARBA00006598"/>
    </source>
</evidence>
<dbReference type="PANTHER" id="PTHR36400">
    <property type="entry name" value="RIBOSOMAL PROTEIN L35"/>
    <property type="match status" value="1"/>
</dbReference>
<evidence type="ECO:0000256" key="2">
    <source>
        <dbReference type="ARBA" id="ARBA00022980"/>
    </source>
</evidence>
<dbReference type="GO" id="GO:0006412">
    <property type="term" value="P:translation"/>
    <property type="evidence" value="ECO:0007669"/>
    <property type="project" value="InterPro"/>
</dbReference>
<evidence type="ECO:0000256" key="3">
    <source>
        <dbReference type="ARBA" id="ARBA00023274"/>
    </source>
</evidence>
<sequence length="140" mass="15748">MQRALGRLFSLKAATSFPPPAAAVSALSKGTASLDDSAWLSSPTLQPKWKVAARQTARGFADKSWDVIQPAKTKLKLYSSYKERFKMTGSGKIRAMRPGHRHKRFVKSNNQNRALRKTKLVHHAYAQTMKKLGFRMRSFA</sequence>
<dbReference type="GO" id="GO:0005840">
    <property type="term" value="C:ribosome"/>
    <property type="evidence" value="ECO:0007669"/>
    <property type="project" value="UniProtKB-KW"/>
</dbReference>
<evidence type="ECO:0000313" key="6">
    <source>
        <dbReference type="Proteomes" id="UP001438707"/>
    </source>
</evidence>
<proteinExistence type="inferred from homology"/>
<evidence type="ECO:0000256" key="4">
    <source>
        <dbReference type="RuleBase" id="RU000568"/>
    </source>
</evidence>
<dbReference type="GO" id="GO:0003735">
    <property type="term" value="F:structural constituent of ribosome"/>
    <property type="evidence" value="ECO:0007669"/>
    <property type="project" value="InterPro"/>
</dbReference>
<reference evidence="5 6" key="1">
    <citation type="journal article" date="2024" name="Nat. Commun.">
        <title>Phylogenomics reveals the evolutionary origins of lichenization in chlorophyte algae.</title>
        <authorList>
            <person name="Puginier C."/>
            <person name="Libourel C."/>
            <person name="Otte J."/>
            <person name="Skaloud P."/>
            <person name="Haon M."/>
            <person name="Grisel S."/>
            <person name="Petersen M."/>
            <person name="Berrin J.G."/>
            <person name="Delaux P.M."/>
            <person name="Dal Grande F."/>
            <person name="Keller J."/>
        </authorList>
    </citation>
    <scope>NUCLEOTIDE SEQUENCE [LARGE SCALE GENOMIC DNA]</scope>
    <source>
        <strain evidence="5 6">SAG 2145</strain>
    </source>
</reference>
<dbReference type="SUPFAM" id="SSF143034">
    <property type="entry name" value="L35p-like"/>
    <property type="match status" value="1"/>
</dbReference>
<dbReference type="InterPro" id="IPR001706">
    <property type="entry name" value="Ribosomal_bL35"/>
</dbReference>
<dbReference type="PANTHER" id="PTHR36400:SF1">
    <property type="entry name" value="RIBOSOMAL PROTEIN L35"/>
    <property type="match status" value="1"/>
</dbReference>
<evidence type="ECO:0000313" key="5">
    <source>
        <dbReference type="EMBL" id="KAK9844548.1"/>
    </source>
</evidence>
<dbReference type="AlphaFoldDB" id="A0AAW1SGE7"/>
<gene>
    <name evidence="5" type="ORF">WJX74_003893</name>
</gene>
<protein>
    <recommendedName>
        <fullName evidence="4">50S ribosomal protein L35</fullName>
    </recommendedName>
</protein>
<comment type="caution">
    <text evidence="5">The sequence shown here is derived from an EMBL/GenBank/DDBJ whole genome shotgun (WGS) entry which is preliminary data.</text>
</comment>
<organism evidence="5 6">
    <name type="scientific">Apatococcus lobatus</name>
    <dbReference type="NCBI Taxonomy" id="904363"/>
    <lineage>
        <taxon>Eukaryota</taxon>
        <taxon>Viridiplantae</taxon>
        <taxon>Chlorophyta</taxon>
        <taxon>core chlorophytes</taxon>
        <taxon>Trebouxiophyceae</taxon>
        <taxon>Chlorellales</taxon>
        <taxon>Chlorellaceae</taxon>
        <taxon>Apatococcus</taxon>
    </lineage>
</organism>
<keyword evidence="3 4" id="KW-0687">Ribonucleoprotein</keyword>
<name>A0AAW1SGE7_9CHLO</name>